<dbReference type="PANTHER" id="PTHR30313">
    <property type="entry name" value="DNA PRIMASE"/>
    <property type="match status" value="1"/>
</dbReference>
<comment type="function">
    <text evidence="12 13">RNA polymerase that catalyzes the synthesis of short RNA molecules used as primers for DNA polymerase during DNA replication.</text>
</comment>
<dbReference type="SUPFAM" id="SSF117023">
    <property type="entry name" value="DNA primase DnaG, C-terminal domain"/>
    <property type="match status" value="1"/>
</dbReference>
<dbReference type="EC" id="2.7.7.101" evidence="12"/>
<dbReference type="AlphaFoldDB" id="A0A973A9U4"/>
<comment type="similarity">
    <text evidence="12 13">Belongs to the DnaG primase family.</text>
</comment>
<keyword evidence="3 12" id="KW-0808">Transferase</keyword>
<feature type="zinc finger region" description="CHC2-type" evidence="12 14">
    <location>
        <begin position="37"/>
        <end position="61"/>
    </location>
</feature>
<feature type="domain" description="Toprim" evidence="16">
    <location>
        <begin position="257"/>
        <end position="339"/>
    </location>
</feature>
<dbReference type="PROSITE" id="PS50880">
    <property type="entry name" value="TOPRIM"/>
    <property type="match status" value="1"/>
</dbReference>
<dbReference type="GO" id="GO:0000428">
    <property type="term" value="C:DNA-directed RNA polymerase complex"/>
    <property type="evidence" value="ECO:0007669"/>
    <property type="project" value="UniProtKB-KW"/>
</dbReference>
<dbReference type="Pfam" id="PF10410">
    <property type="entry name" value="DnaB_bind"/>
    <property type="match status" value="1"/>
</dbReference>
<evidence type="ECO:0000256" key="8">
    <source>
        <dbReference type="ARBA" id="ARBA00022833"/>
    </source>
</evidence>
<dbReference type="Gene3D" id="1.10.860.10">
    <property type="entry name" value="DNAb Helicase, Chain A"/>
    <property type="match status" value="1"/>
</dbReference>
<evidence type="ECO:0000259" key="16">
    <source>
        <dbReference type="PROSITE" id="PS50880"/>
    </source>
</evidence>
<evidence type="ECO:0000313" key="18">
    <source>
        <dbReference type="Proteomes" id="UP000754644"/>
    </source>
</evidence>
<dbReference type="Pfam" id="PF08275">
    <property type="entry name" value="DNAG_N"/>
    <property type="match status" value="1"/>
</dbReference>
<evidence type="ECO:0000256" key="2">
    <source>
        <dbReference type="ARBA" id="ARBA00022515"/>
    </source>
</evidence>
<dbReference type="Gene3D" id="3.40.1360.10">
    <property type="match status" value="1"/>
</dbReference>
<gene>
    <name evidence="12" type="primary">dnaG</name>
    <name evidence="17" type="ORF">HQ497_10785</name>
</gene>
<keyword evidence="9" id="KW-0460">Magnesium</keyword>
<dbReference type="Pfam" id="PF08278">
    <property type="entry name" value="DnaG_DnaB_bind"/>
    <property type="match status" value="1"/>
</dbReference>
<dbReference type="InterPro" id="IPR006171">
    <property type="entry name" value="TOPRIM_dom"/>
</dbReference>
<dbReference type="SMART" id="SM00400">
    <property type="entry name" value="ZnF_CHCC"/>
    <property type="match status" value="1"/>
</dbReference>
<dbReference type="InterPro" id="IPR050219">
    <property type="entry name" value="DnaG_primase"/>
</dbReference>
<dbReference type="Gene3D" id="3.90.980.10">
    <property type="entry name" value="DNA primase, catalytic core, N-terminal domain"/>
    <property type="match status" value="1"/>
</dbReference>
<dbReference type="HAMAP" id="MF_00974">
    <property type="entry name" value="DNA_primase_DnaG"/>
    <property type="match status" value="1"/>
</dbReference>
<dbReference type="PIRSF" id="PIRSF002811">
    <property type="entry name" value="DnaG"/>
    <property type="match status" value="1"/>
</dbReference>
<dbReference type="InterPro" id="IPR030846">
    <property type="entry name" value="DnaG_bac"/>
</dbReference>
<evidence type="ECO:0000256" key="9">
    <source>
        <dbReference type="ARBA" id="ARBA00022842"/>
    </source>
</evidence>
<dbReference type="SMART" id="SM00493">
    <property type="entry name" value="TOPRIM"/>
    <property type="match status" value="1"/>
</dbReference>
<sequence>MIAPEFIDELLARTDIVEVVQSRVVLKKTGQNYTGLCPFHKEKSPSFSVSQDKQFYYCFGCQASGSALKFLMEFERLEFLAAIEMLAGNAGMQVPQTSSQGSPERNERRKSIYNILEQAADFYQAQLKQHSHKAQAIDYLKARGVSGEIARDFGLGYAPPGWDNLYKDQAKTNLEHDLLIESGMVVHNKDEDKTYDRFRDRIMFPIRDIRGRVIAFGGRILGEGQPKYLNSPETPVFHKGRELYGLFEARKRTQKLTQFLVVEGYMDVVALAQNDINYAVATLGTATSGEHLERMFRLVSRLVFCFDGDNAGRNAAWKALTVALPLMRDGRSARFLFLPDGEDPDSLVRKEGKDKFEWRLDQAQPLPDFFFNKLQADIDIKSLDGKAHLSNLAMPMINEIPSGVFKQLMIEQLSILTGLAADKLVAASASVAARYVPSAPKSKPTKAESVPQGAQETFQQGMSRQDVTSPANSSRENIEFAKLVTMAIAMLLRQPELSQQFDAKIYGRLEASPGSELLLELIHAIVAREISSPLMLLATWQDRPEFDYLRDLIEQEQLLDVSELPEEFTGVINTLLRLTDAQSGQLLRADLLSKPFDEMSESEREMLRNLVKSGQKRK</sequence>
<dbReference type="InterPro" id="IPR019475">
    <property type="entry name" value="DNA_primase_DnaB-bd"/>
</dbReference>
<dbReference type="FunFam" id="3.90.980.10:FF:000001">
    <property type="entry name" value="DNA primase"/>
    <property type="match status" value="1"/>
</dbReference>
<evidence type="ECO:0000256" key="15">
    <source>
        <dbReference type="SAM" id="MobiDB-lite"/>
    </source>
</evidence>
<proteinExistence type="inferred from homology"/>
<comment type="catalytic activity">
    <reaction evidence="12">
        <text>ssDNA + n NTP = ssDNA/pppN(pN)n-1 hybrid + (n-1) diphosphate.</text>
        <dbReference type="EC" id="2.7.7.101"/>
    </reaction>
</comment>
<evidence type="ECO:0000256" key="4">
    <source>
        <dbReference type="ARBA" id="ARBA00022695"/>
    </source>
</evidence>
<dbReference type="Gene3D" id="3.90.580.10">
    <property type="entry name" value="Zinc finger, CHC2-type domain"/>
    <property type="match status" value="1"/>
</dbReference>
<dbReference type="GO" id="GO:0003677">
    <property type="term" value="F:DNA binding"/>
    <property type="evidence" value="ECO:0007669"/>
    <property type="project" value="UniProtKB-KW"/>
</dbReference>
<evidence type="ECO:0000256" key="6">
    <source>
        <dbReference type="ARBA" id="ARBA00022723"/>
    </source>
</evidence>
<dbReference type="InterPro" id="IPR016136">
    <property type="entry name" value="DNA_helicase_N/primase_C"/>
</dbReference>
<evidence type="ECO:0000256" key="1">
    <source>
        <dbReference type="ARBA" id="ARBA00022478"/>
    </source>
</evidence>
<evidence type="ECO:0000256" key="3">
    <source>
        <dbReference type="ARBA" id="ARBA00022679"/>
    </source>
</evidence>
<evidence type="ECO:0000256" key="14">
    <source>
        <dbReference type="PIRSR" id="PIRSR002811-1"/>
    </source>
</evidence>
<dbReference type="InterPro" id="IPR036977">
    <property type="entry name" value="DNA_primase_Znf_CHC2"/>
</dbReference>
<keyword evidence="6 12" id="KW-0479">Metal-binding</keyword>
<evidence type="ECO:0000256" key="5">
    <source>
        <dbReference type="ARBA" id="ARBA00022705"/>
    </source>
</evidence>
<evidence type="ECO:0000256" key="12">
    <source>
        <dbReference type="HAMAP-Rule" id="MF_00974"/>
    </source>
</evidence>
<dbReference type="GO" id="GO:0005737">
    <property type="term" value="C:cytoplasm"/>
    <property type="evidence" value="ECO:0007669"/>
    <property type="project" value="TreeGrafter"/>
</dbReference>
<keyword evidence="5 12" id="KW-0235">DNA replication</keyword>
<name>A0A973A9U4_9GAMM</name>
<dbReference type="NCBIfam" id="TIGR01391">
    <property type="entry name" value="dnaG"/>
    <property type="match status" value="1"/>
</dbReference>
<dbReference type="FunFam" id="3.40.1360.10:FF:000002">
    <property type="entry name" value="DNA primase"/>
    <property type="match status" value="1"/>
</dbReference>
<comment type="subunit">
    <text evidence="12">Monomer. Interacts with DnaB.</text>
</comment>
<evidence type="ECO:0000313" key="17">
    <source>
        <dbReference type="EMBL" id="NQV65837.1"/>
    </source>
</evidence>
<organism evidence="17 18">
    <name type="scientific">SAR86 cluster bacterium</name>
    <dbReference type="NCBI Taxonomy" id="2030880"/>
    <lineage>
        <taxon>Bacteria</taxon>
        <taxon>Pseudomonadati</taxon>
        <taxon>Pseudomonadota</taxon>
        <taxon>Gammaproteobacteria</taxon>
        <taxon>SAR86 cluster</taxon>
    </lineage>
</organism>
<dbReference type="PANTHER" id="PTHR30313:SF2">
    <property type="entry name" value="DNA PRIMASE"/>
    <property type="match status" value="1"/>
</dbReference>
<dbReference type="GO" id="GO:0006269">
    <property type="term" value="P:DNA replication, synthesis of primer"/>
    <property type="evidence" value="ECO:0007669"/>
    <property type="project" value="UniProtKB-UniRule"/>
</dbReference>
<dbReference type="Proteomes" id="UP000754644">
    <property type="component" value="Unassembled WGS sequence"/>
</dbReference>
<evidence type="ECO:0000256" key="13">
    <source>
        <dbReference type="PIRNR" id="PIRNR002811"/>
    </source>
</evidence>
<dbReference type="GO" id="GO:1990077">
    <property type="term" value="C:primosome complex"/>
    <property type="evidence" value="ECO:0007669"/>
    <property type="project" value="UniProtKB-KW"/>
</dbReference>
<keyword evidence="2 12" id="KW-0639">Primosome</keyword>
<reference evidence="17" key="1">
    <citation type="submission" date="2020-05" db="EMBL/GenBank/DDBJ databases">
        <title>Sulfur intermediates as new biogeochemical hubs in an aquatic model microbial ecosystem.</title>
        <authorList>
            <person name="Vigneron A."/>
        </authorList>
    </citation>
    <scope>NUCLEOTIDE SEQUENCE</scope>
    <source>
        <strain evidence="17">Bin.250</strain>
    </source>
</reference>
<dbReference type="InterPro" id="IPR013173">
    <property type="entry name" value="DNA_primase_DnaG_DnaB-bd_dom"/>
</dbReference>
<dbReference type="InterPro" id="IPR006295">
    <property type="entry name" value="DNA_primase_DnaG"/>
</dbReference>
<keyword evidence="1 12" id="KW-0240">DNA-directed RNA polymerase</keyword>
<dbReference type="InterPro" id="IPR034151">
    <property type="entry name" value="TOPRIM_DnaG_bac"/>
</dbReference>
<accession>A0A973A9U4</accession>
<dbReference type="InterPro" id="IPR013264">
    <property type="entry name" value="DNAG_N"/>
</dbReference>
<dbReference type="SUPFAM" id="SSF56731">
    <property type="entry name" value="DNA primase core"/>
    <property type="match status" value="1"/>
</dbReference>
<dbReference type="Pfam" id="PF13155">
    <property type="entry name" value="Toprim_2"/>
    <property type="match status" value="1"/>
</dbReference>
<protein>
    <recommendedName>
        <fullName evidence="12 13">DNA primase</fullName>
        <ecNumber evidence="12">2.7.7.101</ecNumber>
    </recommendedName>
</protein>
<dbReference type="EMBL" id="JABMOJ010000407">
    <property type="protein sequence ID" value="NQV65837.1"/>
    <property type="molecule type" value="Genomic_DNA"/>
</dbReference>
<evidence type="ECO:0000256" key="11">
    <source>
        <dbReference type="ARBA" id="ARBA00023163"/>
    </source>
</evidence>
<dbReference type="CDD" id="cd03364">
    <property type="entry name" value="TOPRIM_DnaG_primases"/>
    <property type="match status" value="1"/>
</dbReference>
<comment type="domain">
    <text evidence="12">Contains an N-terminal zinc-binding domain, a central core domain that contains the primase activity, and a C-terminal DnaB-binding domain.</text>
</comment>
<dbReference type="Gene3D" id="1.20.50.20">
    <property type="entry name" value="DnaG, RNA polymerase domain, helical bundle"/>
    <property type="match status" value="1"/>
</dbReference>
<keyword evidence="8 12" id="KW-0862">Zinc</keyword>
<dbReference type="GO" id="GO:0008270">
    <property type="term" value="F:zinc ion binding"/>
    <property type="evidence" value="ECO:0007669"/>
    <property type="project" value="UniProtKB-UniRule"/>
</dbReference>
<dbReference type="GO" id="GO:0003899">
    <property type="term" value="F:DNA-directed RNA polymerase activity"/>
    <property type="evidence" value="ECO:0007669"/>
    <property type="project" value="UniProtKB-UniRule"/>
</dbReference>
<comment type="cofactor">
    <cofactor evidence="12 13 14">
        <name>Zn(2+)</name>
        <dbReference type="ChEBI" id="CHEBI:29105"/>
    </cofactor>
    <text evidence="12 13 14">Binds 1 zinc ion per monomer.</text>
</comment>
<evidence type="ECO:0000256" key="10">
    <source>
        <dbReference type="ARBA" id="ARBA00023125"/>
    </source>
</evidence>
<dbReference type="Pfam" id="PF01807">
    <property type="entry name" value="Zn_ribbon_DnaG"/>
    <property type="match status" value="1"/>
</dbReference>
<keyword evidence="11 12" id="KW-0804">Transcription</keyword>
<feature type="compositionally biased region" description="Polar residues" evidence="15">
    <location>
        <begin position="452"/>
        <end position="473"/>
    </location>
</feature>
<dbReference type="FunFam" id="3.90.580.10:FF:000001">
    <property type="entry name" value="DNA primase"/>
    <property type="match status" value="1"/>
</dbReference>
<comment type="caution">
    <text evidence="17">The sequence shown here is derived from an EMBL/GenBank/DDBJ whole genome shotgun (WGS) entry which is preliminary data.</text>
</comment>
<dbReference type="InterPro" id="IPR037068">
    <property type="entry name" value="DNA_primase_core_N_sf"/>
</dbReference>
<keyword evidence="10 12" id="KW-0238">DNA-binding</keyword>
<keyword evidence="4 12" id="KW-0548">Nucleotidyltransferase</keyword>
<keyword evidence="7 12" id="KW-0863">Zinc-finger</keyword>
<evidence type="ECO:0000256" key="7">
    <source>
        <dbReference type="ARBA" id="ARBA00022771"/>
    </source>
</evidence>
<feature type="region of interest" description="Disordered" evidence="15">
    <location>
        <begin position="438"/>
        <end position="473"/>
    </location>
</feature>
<dbReference type="SUPFAM" id="SSF57783">
    <property type="entry name" value="Zinc beta-ribbon"/>
    <property type="match status" value="1"/>
</dbReference>
<dbReference type="InterPro" id="IPR002694">
    <property type="entry name" value="Znf_CHC2"/>
</dbReference>